<evidence type="ECO:0000256" key="13">
    <source>
        <dbReference type="RuleBase" id="RU000354"/>
    </source>
</evidence>
<comment type="subcellular location">
    <subcellularLocation>
        <location evidence="1 14">Secreted</location>
    </subcellularLocation>
</comment>
<gene>
    <name evidence="19" type="primary">LOC102204120</name>
</gene>
<dbReference type="GO" id="GO:0031100">
    <property type="term" value="P:animal organ regeneration"/>
    <property type="evidence" value="ECO:0007669"/>
    <property type="project" value="Ensembl"/>
</dbReference>
<dbReference type="GO" id="GO:0003222">
    <property type="term" value="P:ventricular trabecula myocardium morphogenesis"/>
    <property type="evidence" value="ECO:0007669"/>
    <property type="project" value="Ensembl"/>
</dbReference>
<evidence type="ECO:0000259" key="16">
    <source>
        <dbReference type="PROSITE" id="PS51362"/>
    </source>
</evidence>
<dbReference type="InterPro" id="IPR029034">
    <property type="entry name" value="Cystine-knot_cytokine"/>
</dbReference>
<dbReference type="GO" id="GO:0008083">
    <property type="term" value="F:growth factor activity"/>
    <property type="evidence" value="ECO:0007669"/>
    <property type="project" value="UniProtKB-UniRule"/>
</dbReference>
<dbReference type="GO" id="GO:0045967">
    <property type="term" value="P:negative regulation of growth rate"/>
    <property type="evidence" value="ECO:0007669"/>
    <property type="project" value="Ensembl"/>
</dbReference>
<keyword evidence="8 13" id="KW-0339">Growth factor</keyword>
<dbReference type="GO" id="GO:0014738">
    <property type="term" value="P:regulation of muscle hyperplasia"/>
    <property type="evidence" value="ECO:0007669"/>
    <property type="project" value="Ensembl"/>
</dbReference>
<comment type="subunit">
    <text evidence="3 14">Homodimer; disulfide-linked.</text>
</comment>
<dbReference type="SUPFAM" id="SSF57501">
    <property type="entry name" value="Cystine-knot cytokines"/>
    <property type="match status" value="1"/>
</dbReference>
<dbReference type="InterPro" id="IPR017948">
    <property type="entry name" value="TGFb_CS"/>
</dbReference>
<dbReference type="GO" id="GO:0006955">
    <property type="term" value="P:immune response"/>
    <property type="evidence" value="ECO:0007669"/>
    <property type="project" value="Ensembl"/>
</dbReference>
<name>A0A3B4G345_9CICH</name>
<evidence type="ECO:0000256" key="6">
    <source>
        <dbReference type="ARBA" id="ARBA00022685"/>
    </source>
</evidence>
<dbReference type="GO" id="GO:0007179">
    <property type="term" value="P:transforming growth factor beta receptor signaling pathway"/>
    <property type="evidence" value="ECO:0007669"/>
    <property type="project" value="Ensembl"/>
</dbReference>
<evidence type="ECO:0000256" key="11">
    <source>
        <dbReference type="ARBA" id="ARBA00023852"/>
    </source>
</evidence>
<dbReference type="GO" id="GO:0005125">
    <property type="term" value="F:cytokine activity"/>
    <property type="evidence" value="ECO:0007669"/>
    <property type="project" value="UniProtKB-UniRule"/>
</dbReference>
<evidence type="ECO:0000256" key="7">
    <source>
        <dbReference type="ARBA" id="ARBA00022729"/>
    </source>
</evidence>
<dbReference type="PROSITE" id="PS51362">
    <property type="entry name" value="TGF_BETA_2"/>
    <property type="match status" value="1"/>
</dbReference>
<protein>
    <recommendedName>
        <fullName evidence="11 14">Growth/differentiation factor 8</fullName>
        <shortName evidence="14">GDF-8</shortName>
    </recommendedName>
    <alternativeName>
        <fullName evidence="12 14">Myostatin</fullName>
    </alternativeName>
</protein>
<evidence type="ECO:0000256" key="14">
    <source>
        <dbReference type="RuleBase" id="RU369049"/>
    </source>
</evidence>
<dbReference type="Pfam" id="PF00688">
    <property type="entry name" value="TGFb_propeptide"/>
    <property type="match status" value="1"/>
</dbReference>
<evidence type="ECO:0000256" key="10">
    <source>
        <dbReference type="ARBA" id="ARBA00023756"/>
    </source>
</evidence>
<sequence>MHLSQIVLYLSLLIALGPVVLSDQEAHQQPSVSTPVDTDQCATCEVRQHIKTMRLNAIKSQILSKLRMKEAPNISREIVKQLLPKAPPLQQLLDQYDVLGDDNREEVLEDDDEHATTETIVMVATEPDSAVLVDGQPKCCFFSITQKFQASRVVRAQLWVHLRPSEEVTTVFLQISRLMPVTDGNRHIRIRSLKIDVNAGASSWQSIDVKQVLTVWLRQPETNWGIEINAFDSRGNDLAVTSAEPGEEGLQPFMEVKISEGPRRARRDSGLDCDENSPESRCCRYPLTVDFEDFGWDWIIAPKRYKANYCSGECEYMHLQKYPHTHLVNKANPRGTAGPCCTPTKMSPINMLYFNRKEQIIYGKIPDMVVDRCGCS</sequence>
<evidence type="ECO:0000256" key="8">
    <source>
        <dbReference type="ARBA" id="ARBA00023030"/>
    </source>
</evidence>
<dbReference type="SMART" id="SM00204">
    <property type="entry name" value="TGFB"/>
    <property type="match status" value="1"/>
</dbReference>
<dbReference type="Ensembl" id="ENSPNYT00000016568.1">
    <property type="protein sequence ID" value="ENSPNYP00000016163.1"/>
    <property type="gene ID" value="ENSPNYG00000012235.1"/>
</dbReference>
<evidence type="ECO:0000256" key="2">
    <source>
        <dbReference type="ARBA" id="ARBA00006656"/>
    </source>
</evidence>
<dbReference type="GO" id="GO:0005615">
    <property type="term" value="C:extracellular space"/>
    <property type="evidence" value="ECO:0007669"/>
    <property type="project" value="UniProtKB-UniRule"/>
</dbReference>
<dbReference type="OrthoDB" id="5948587at2759"/>
<feature type="domain" description="TGF-beta family profile" evidence="16">
    <location>
        <begin position="264"/>
        <end position="376"/>
    </location>
</feature>
<evidence type="ECO:0000256" key="12">
    <source>
        <dbReference type="ARBA" id="ARBA00031866"/>
    </source>
</evidence>
<dbReference type="CTD" id="798441"/>
<evidence type="ECO:0000313" key="17">
    <source>
        <dbReference type="Ensembl" id="ENSPNYP00000016163.1"/>
    </source>
</evidence>
<evidence type="ECO:0000313" key="19">
    <source>
        <dbReference type="RefSeq" id="XP_005736894.1"/>
    </source>
</evidence>
<keyword evidence="9 14" id="KW-1015">Disulfide bond</keyword>
<keyword evidence="5 14" id="KW-0964">Secreted</keyword>
<dbReference type="PANTHER" id="PTHR11848">
    <property type="entry name" value="TGF-BETA FAMILY"/>
    <property type="match status" value="1"/>
</dbReference>
<evidence type="ECO:0000256" key="5">
    <source>
        <dbReference type="ARBA" id="ARBA00022525"/>
    </source>
</evidence>
<evidence type="ECO:0000256" key="3">
    <source>
        <dbReference type="ARBA" id="ARBA00011748"/>
    </source>
</evidence>
<dbReference type="AlphaFoldDB" id="A0A3B4G345"/>
<dbReference type="GO" id="GO:0110023">
    <property type="term" value="P:negative regulation of cardiac muscle myoblast proliferation"/>
    <property type="evidence" value="ECO:0007669"/>
    <property type="project" value="Ensembl"/>
</dbReference>
<dbReference type="FunFam" id="2.60.120.970:FF:000003">
    <property type="entry name" value="Growth differentiation factor 11"/>
    <property type="match status" value="1"/>
</dbReference>
<dbReference type="Gene3D" id="2.10.90.10">
    <property type="entry name" value="Cystine-knot cytokines"/>
    <property type="match status" value="1"/>
</dbReference>
<evidence type="ECO:0000256" key="9">
    <source>
        <dbReference type="ARBA" id="ARBA00023157"/>
    </source>
</evidence>
<keyword evidence="6 14" id="KW-0165">Cleavage on pair of basic residues</keyword>
<feature type="signal peptide" evidence="15">
    <location>
        <begin position="1"/>
        <end position="22"/>
    </location>
</feature>
<evidence type="ECO:0000313" key="18">
    <source>
        <dbReference type="Proteomes" id="UP000695023"/>
    </source>
</evidence>
<dbReference type="Pfam" id="PF00019">
    <property type="entry name" value="TGF_beta"/>
    <property type="match status" value="1"/>
</dbReference>
<dbReference type="GeneTree" id="ENSGT00940000165813"/>
<dbReference type="InterPro" id="IPR015615">
    <property type="entry name" value="TGF-beta-rel"/>
</dbReference>
<dbReference type="GO" id="GO:0110021">
    <property type="term" value="P:cardiac muscle myoblast proliferation"/>
    <property type="evidence" value="ECO:0007669"/>
    <property type="project" value="Ensembl"/>
</dbReference>
<dbReference type="PANTHER" id="PTHR11848:SF150">
    <property type="entry name" value="GROWTH_DIFFERENTIATION FACTOR 8"/>
    <property type="match status" value="1"/>
</dbReference>
<dbReference type="GO" id="GO:0007519">
    <property type="term" value="P:skeletal muscle tissue development"/>
    <property type="evidence" value="ECO:0007669"/>
    <property type="project" value="Ensembl"/>
</dbReference>
<comment type="similarity">
    <text evidence="2 13">Belongs to the TGF-beta family.</text>
</comment>
<evidence type="ECO:0000256" key="4">
    <source>
        <dbReference type="ARBA" id="ARBA00022514"/>
    </source>
</evidence>
<dbReference type="FunFam" id="2.10.90.10:FF:000006">
    <property type="entry name" value="growth/differentiation factor 8"/>
    <property type="match status" value="1"/>
</dbReference>
<dbReference type="Gene3D" id="2.60.120.970">
    <property type="match status" value="1"/>
</dbReference>
<dbReference type="PROSITE" id="PS00250">
    <property type="entry name" value="TGF_BETA_1"/>
    <property type="match status" value="1"/>
</dbReference>
<dbReference type="InterPro" id="IPR001111">
    <property type="entry name" value="TGF-b_propeptide"/>
</dbReference>
<dbReference type="CDD" id="cd19388">
    <property type="entry name" value="TGF_beta_GDF8"/>
    <property type="match status" value="1"/>
</dbReference>
<keyword evidence="18" id="KW-1185">Reference proteome</keyword>
<accession>A0A3B4G345</accession>
<dbReference type="RefSeq" id="XP_005736894.1">
    <property type="nucleotide sequence ID" value="XM_005736837.1"/>
</dbReference>
<organism evidence="17">
    <name type="scientific">Pundamilia nyererei</name>
    <dbReference type="NCBI Taxonomy" id="303518"/>
    <lineage>
        <taxon>Eukaryota</taxon>
        <taxon>Metazoa</taxon>
        <taxon>Chordata</taxon>
        <taxon>Craniata</taxon>
        <taxon>Vertebrata</taxon>
        <taxon>Euteleostomi</taxon>
        <taxon>Actinopterygii</taxon>
        <taxon>Neopterygii</taxon>
        <taxon>Teleostei</taxon>
        <taxon>Neoteleostei</taxon>
        <taxon>Acanthomorphata</taxon>
        <taxon>Ovalentaria</taxon>
        <taxon>Cichlomorphae</taxon>
        <taxon>Cichliformes</taxon>
        <taxon>Cichlidae</taxon>
        <taxon>African cichlids</taxon>
        <taxon>Pseudocrenilabrinae</taxon>
        <taxon>Haplochromini</taxon>
        <taxon>Pundamilia</taxon>
    </lineage>
</organism>
<evidence type="ECO:0000256" key="1">
    <source>
        <dbReference type="ARBA" id="ARBA00004613"/>
    </source>
</evidence>
<comment type="function">
    <text evidence="10 14">Acts specifically as a negative regulator of skeletal muscle growth.</text>
</comment>
<feature type="chain" id="PRO_5044590310" description="Growth/differentiation factor 8" evidence="15">
    <location>
        <begin position="23"/>
        <end position="376"/>
    </location>
</feature>
<keyword evidence="4 14" id="KW-0202">Cytokine</keyword>
<evidence type="ECO:0000256" key="15">
    <source>
        <dbReference type="SAM" id="SignalP"/>
    </source>
</evidence>
<reference evidence="19" key="2">
    <citation type="submission" date="2025-04" db="UniProtKB">
        <authorList>
            <consortium name="RefSeq"/>
        </authorList>
    </citation>
    <scope>IDENTIFICATION</scope>
</reference>
<dbReference type="InterPro" id="IPR001839">
    <property type="entry name" value="TGF-b_C"/>
</dbReference>
<proteinExistence type="inferred from homology"/>
<dbReference type="STRING" id="303518.ENSPNYP00000016163"/>
<dbReference type="GO" id="GO:0048642">
    <property type="term" value="P:negative regulation of skeletal muscle tissue development"/>
    <property type="evidence" value="ECO:0007669"/>
    <property type="project" value="Ensembl"/>
</dbReference>
<dbReference type="Proteomes" id="UP000695023">
    <property type="component" value="Unplaced"/>
</dbReference>
<reference evidence="17" key="1">
    <citation type="submission" date="2023-09" db="UniProtKB">
        <authorList>
            <consortium name="Ensembl"/>
        </authorList>
    </citation>
    <scope>IDENTIFICATION</scope>
</reference>
<keyword evidence="7 14" id="KW-0732">Signal</keyword>